<dbReference type="HAMAP" id="MF_00121">
    <property type="entry name" value="GatB"/>
    <property type="match status" value="1"/>
</dbReference>
<evidence type="ECO:0000259" key="11">
    <source>
        <dbReference type="SMART" id="SM00845"/>
    </source>
</evidence>
<dbReference type="GO" id="GO:0050567">
    <property type="term" value="F:glutaminyl-tRNA synthase (glutamine-hydrolyzing) activity"/>
    <property type="evidence" value="ECO:0007669"/>
    <property type="project" value="UniProtKB-UniRule"/>
</dbReference>
<dbReference type="Gene3D" id="1.10.10.410">
    <property type="match status" value="1"/>
</dbReference>
<dbReference type="GO" id="GO:0006412">
    <property type="term" value="P:translation"/>
    <property type="evidence" value="ECO:0007669"/>
    <property type="project" value="UniProtKB-UniRule"/>
</dbReference>
<feature type="domain" description="Asn/Gln amidotransferase" evidence="11">
    <location>
        <begin position="302"/>
        <end position="438"/>
    </location>
</feature>
<comment type="similarity">
    <text evidence="1 10">Belongs to the GatB/GatE family. GatB subfamily.</text>
</comment>
<evidence type="ECO:0000256" key="3">
    <source>
        <dbReference type="ARBA" id="ARBA00022598"/>
    </source>
</evidence>
<keyword evidence="3 10" id="KW-0436">Ligase</keyword>
<evidence type="ECO:0000256" key="2">
    <source>
        <dbReference type="ARBA" id="ARBA00011123"/>
    </source>
</evidence>
<dbReference type="SUPFAM" id="SSF89095">
    <property type="entry name" value="GatB/YqeY motif"/>
    <property type="match status" value="1"/>
</dbReference>
<dbReference type="EMBL" id="MEVH01000027">
    <property type="protein sequence ID" value="OGC51247.1"/>
    <property type="molecule type" value="Genomic_DNA"/>
</dbReference>
<dbReference type="GO" id="GO:0005524">
    <property type="term" value="F:ATP binding"/>
    <property type="evidence" value="ECO:0007669"/>
    <property type="project" value="UniProtKB-KW"/>
</dbReference>
<organism evidence="12 13">
    <name type="scientific">candidate division WWE3 bacterium RIFCSPLOWO2_01_FULL_39_13</name>
    <dbReference type="NCBI Taxonomy" id="1802624"/>
    <lineage>
        <taxon>Bacteria</taxon>
        <taxon>Katanobacteria</taxon>
    </lineage>
</organism>
<comment type="caution">
    <text evidence="12">The sequence shown here is derived from an EMBL/GenBank/DDBJ whole genome shotgun (WGS) entry which is preliminary data.</text>
</comment>
<dbReference type="SMART" id="SM00845">
    <property type="entry name" value="GatB_Yqey"/>
    <property type="match status" value="1"/>
</dbReference>
<dbReference type="InterPro" id="IPR018027">
    <property type="entry name" value="Asn/Gln_amidotransferase"/>
</dbReference>
<evidence type="ECO:0000313" key="13">
    <source>
        <dbReference type="Proteomes" id="UP000178771"/>
    </source>
</evidence>
<dbReference type="Pfam" id="PF02637">
    <property type="entry name" value="GatB_Yqey"/>
    <property type="match status" value="1"/>
</dbReference>
<evidence type="ECO:0000313" key="12">
    <source>
        <dbReference type="EMBL" id="OGC51247.1"/>
    </source>
</evidence>
<evidence type="ECO:0000256" key="8">
    <source>
        <dbReference type="ARBA" id="ARBA00047380"/>
    </source>
</evidence>
<reference evidence="12 13" key="1">
    <citation type="journal article" date="2016" name="Nat. Commun.">
        <title>Thousands of microbial genomes shed light on interconnected biogeochemical processes in an aquifer system.</title>
        <authorList>
            <person name="Anantharaman K."/>
            <person name="Brown C.T."/>
            <person name="Hug L.A."/>
            <person name="Sharon I."/>
            <person name="Castelle C.J."/>
            <person name="Probst A.J."/>
            <person name="Thomas B.C."/>
            <person name="Singh A."/>
            <person name="Wilkins M.J."/>
            <person name="Karaoz U."/>
            <person name="Brodie E.L."/>
            <person name="Williams K.H."/>
            <person name="Hubbard S.S."/>
            <person name="Banfield J.F."/>
        </authorList>
    </citation>
    <scope>NUCLEOTIDE SEQUENCE [LARGE SCALE GENOMIC DNA]</scope>
</reference>
<comment type="catalytic activity">
    <reaction evidence="9 10">
        <text>L-glutamyl-tRNA(Gln) + L-glutamine + ATP + H2O = L-glutaminyl-tRNA(Gln) + L-glutamate + ADP + phosphate + H(+)</text>
        <dbReference type="Rhea" id="RHEA:17521"/>
        <dbReference type="Rhea" id="RHEA-COMP:9681"/>
        <dbReference type="Rhea" id="RHEA-COMP:9684"/>
        <dbReference type="ChEBI" id="CHEBI:15377"/>
        <dbReference type="ChEBI" id="CHEBI:15378"/>
        <dbReference type="ChEBI" id="CHEBI:29985"/>
        <dbReference type="ChEBI" id="CHEBI:30616"/>
        <dbReference type="ChEBI" id="CHEBI:43474"/>
        <dbReference type="ChEBI" id="CHEBI:58359"/>
        <dbReference type="ChEBI" id="CHEBI:78520"/>
        <dbReference type="ChEBI" id="CHEBI:78521"/>
        <dbReference type="ChEBI" id="CHEBI:456216"/>
    </reaction>
</comment>
<accession>A0A1F4V239</accession>
<evidence type="ECO:0000256" key="6">
    <source>
        <dbReference type="ARBA" id="ARBA00022917"/>
    </source>
</evidence>
<dbReference type="PANTHER" id="PTHR11659:SF0">
    <property type="entry name" value="GLUTAMYL-TRNA(GLN) AMIDOTRANSFERASE SUBUNIT B, MITOCHONDRIAL"/>
    <property type="match status" value="1"/>
</dbReference>
<comment type="subunit">
    <text evidence="2 10">Heterotrimer of A, B and C subunits.</text>
</comment>
<keyword evidence="4 10" id="KW-0547">Nucleotide-binding</keyword>
<dbReference type="AlphaFoldDB" id="A0A1F4V239"/>
<keyword evidence="5 10" id="KW-0067">ATP-binding</keyword>
<protein>
    <recommendedName>
        <fullName evidence="10">Aspartyl/glutamyl-tRNA(Asn/Gln) amidotransferase subunit B</fullName>
        <shortName evidence="10">Asp/Glu-ADT subunit B</shortName>
        <ecNumber evidence="10">6.3.5.-</ecNumber>
    </recommendedName>
</protein>
<dbReference type="NCBIfam" id="NF004012">
    <property type="entry name" value="PRK05477.1-2"/>
    <property type="match status" value="1"/>
</dbReference>
<dbReference type="InterPro" id="IPR006075">
    <property type="entry name" value="Asn/Gln-tRNA_Trfase_suB/E_cat"/>
</dbReference>
<dbReference type="NCBIfam" id="TIGR00133">
    <property type="entry name" value="gatB"/>
    <property type="match status" value="1"/>
</dbReference>
<gene>
    <name evidence="10" type="primary">gatB</name>
    <name evidence="12" type="ORF">A2982_04060</name>
</gene>
<name>A0A1F4V239_UNCKA</name>
<dbReference type="FunFam" id="1.10.10.410:FF:000001">
    <property type="entry name" value="Aspartyl/glutamyl-tRNA(Asn/Gln) amidotransferase subunit B"/>
    <property type="match status" value="1"/>
</dbReference>
<keyword evidence="6 10" id="KW-0648">Protein biosynthesis</keyword>
<dbReference type="InterPro" id="IPR023168">
    <property type="entry name" value="GatB_Yqey_C_2"/>
</dbReference>
<evidence type="ECO:0000256" key="7">
    <source>
        <dbReference type="ARBA" id="ARBA00024799"/>
    </source>
</evidence>
<dbReference type="InterPro" id="IPR003789">
    <property type="entry name" value="Asn/Gln_tRNA_amidoTrase-B-like"/>
</dbReference>
<dbReference type="InterPro" id="IPR017959">
    <property type="entry name" value="Asn/Gln-tRNA_amidoTrfase_suB/E"/>
</dbReference>
<evidence type="ECO:0000256" key="9">
    <source>
        <dbReference type="ARBA" id="ARBA00047913"/>
    </source>
</evidence>
<dbReference type="Pfam" id="PF02934">
    <property type="entry name" value="GatB_N"/>
    <property type="match status" value="1"/>
</dbReference>
<evidence type="ECO:0000256" key="10">
    <source>
        <dbReference type="HAMAP-Rule" id="MF_00121"/>
    </source>
</evidence>
<evidence type="ECO:0000256" key="1">
    <source>
        <dbReference type="ARBA" id="ARBA00005306"/>
    </source>
</evidence>
<dbReference type="InterPro" id="IPR004413">
    <property type="entry name" value="GatB"/>
</dbReference>
<dbReference type="SUPFAM" id="SSF55931">
    <property type="entry name" value="Glutamine synthetase/guanido kinase"/>
    <property type="match status" value="1"/>
</dbReference>
<evidence type="ECO:0000256" key="5">
    <source>
        <dbReference type="ARBA" id="ARBA00022840"/>
    </source>
</evidence>
<proteinExistence type="inferred from homology"/>
<dbReference type="PANTHER" id="PTHR11659">
    <property type="entry name" value="GLUTAMYL-TRNA GLN AMIDOTRANSFERASE SUBUNIT B MITOCHONDRIAL AND PROKARYOTIC PET112-RELATED"/>
    <property type="match status" value="1"/>
</dbReference>
<dbReference type="GO" id="GO:0050566">
    <property type="term" value="F:asparaginyl-tRNA synthase (glutamine-hydrolyzing) activity"/>
    <property type="evidence" value="ECO:0007669"/>
    <property type="project" value="RHEA"/>
</dbReference>
<dbReference type="InterPro" id="IPR014746">
    <property type="entry name" value="Gln_synth/guanido_kin_cat_dom"/>
</dbReference>
<comment type="function">
    <text evidence="7 10">Allows the formation of correctly charged Asn-tRNA(Asn) or Gln-tRNA(Gln) through the transamidation of misacylated Asp-tRNA(Asn) or Glu-tRNA(Gln) in organisms which lack either or both of asparaginyl-tRNA or glutaminyl-tRNA synthetases. The reaction takes place in the presence of glutamine and ATP through an activated phospho-Asp-tRNA(Asn) or phospho-Glu-tRNA(Gln).</text>
</comment>
<dbReference type="Proteomes" id="UP000178771">
    <property type="component" value="Unassembled WGS sequence"/>
</dbReference>
<dbReference type="GO" id="GO:0070681">
    <property type="term" value="P:glutaminyl-tRNAGln biosynthesis via transamidation"/>
    <property type="evidence" value="ECO:0007669"/>
    <property type="project" value="TreeGrafter"/>
</dbReference>
<evidence type="ECO:0000256" key="4">
    <source>
        <dbReference type="ARBA" id="ARBA00022741"/>
    </source>
</evidence>
<dbReference type="EC" id="6.3.5.-" evidence="10"/>
<comment type="catalytic activity">
    <reaction evidence="8 10">
        <text>L-aspartyl-tRNA(Asn) + L-glutamine + ATP + H2O = L-asparaginyl-tRNA(Asn) + L-glutamate + ADP + phosphate + 2 H(+)</text>
        <dbReference type="Rhea" id="RHEA:14513"/>
        <dbReference type="Rhea" id="RHEA-COMP:9674"/>
        <dbReference type="Rhea" id="RHEA-COMP:9677"/>
        <dbReference type="ChEBI" id="CHEBI:15377"/>
        <dbReference type="ChEBI" id="CHEBI:15378"/>
        <dbReference type="ChEBI" id="CHEBI:29985"/>
        <dbReference type="ChEBI" id="CHEBI:30616"/>
        <dbReference type="ChEBI" id="CHEBI:43474"/>
        <dbReference type="ChEBI" id="CHEBI:58359"/>
        <dbReference type="ChEBI" id="CHEBI:78515"/>
        <dbReference type="ChEBI" id="CHEBI:78516"/>
        <dbReference type="ChEBI" id="CHEBI:456216"/>
    </reaction>
</comment>
<sequence>MEYEFVLGLEVHLQLNTKTKIFCWCKNDPFYAKEPNINVCPVCLGLPGALPVLNKEAVNKSQQMAAALNSEVQGKIIFERKNYFYPDLPKGYQITCPHYPIGKAGAVDLTYFYDDKSSEKNHIIRLREVHLEEDTAKSMHKNDKTYIDFNKSGVPLLEIVSEPDIRSVDDAVEFCKEIQRIARTLEVSEADMEKGNMRLEANVSVRVKGDTKLPDYRVELKNINSYGFMKKAVSYELRRQVLVLENGEKLHQETRGFNESTGETFVQRSKEEADDYRYFPEPDIPPFEFDLGETRNITTLLPELPKKMRADLQKDGLNTQYVNILLENSELRRKYKELISAGYSSSESAKCVINVSKYKGLSADKIINEEKSKSSSLLESDNDLSPIIDAVLKENPEAVEDVKKGNENAIKFLIGNVMRRTSGKADPRKTSKLIRKKLS</sequence>
<dbReference type="STRING" id="1802624.A2982_04060"/>